<comment type="cofactor">
    <cofactor evidence="1">
        <name>FAD</name>
        <dbReference type="ChEBI" id="CHEBI:57692"/>
    </cofactor>
</comment>
<dbReference type="EMBL" id="CAEZSN010000034">
    <property type="protein sequence ID" value="CAB4539521.1"/>
    <property type="molecule type" value="Genomic_DNA"/>
</dbReference>
<proteinExistence type="predicted"/>
<dbReference type="Gene3D" id="1.10.579.10">
    <property type="entry name" value="DNA Cyclobutane Dipyrimidine Photolyase, subunit A, domain 3"/>
    <property type="match status" value="1"/>
</dbReference>
<evidence type="ECO:0000259" key="5">
    <source>
        <dbReference type="PROSITE" id="PS51645"/>
    </source>
</evidence>
<feature type="domain" description="Photolyase/cryptochrome alpha/beta" evidence="5">
    <location>
        <begin position="1"/>
        <end position="125"/>
    </location>
</feature>
<dbReference type="PANTHER" id="PTHR11455">
    <property type="entry name" value="CRYPTOCHROME"/>
    <property type="match status" value="1"/>
</dbReference>
<dbReference type="InterPro" id="IPR018394">
    <property type="entry name" value="DNA_photolyase_1_CS_C"/>
</dbReference>
<dbReference type="SUPFAM" id="SSF52425">
    <property type="entry name" value="Cryptochrome/photolyase, N-terminal domain"/>
    <property type="match status" value="1"/>
</dbReference>
<evidence type="ECO:0000256" key="4">
    <source>
        <dbReference type="ARBA" id="ARBA00022991"/>
    </source>
</evidence>
<evidence type="ECO:0000256" key="1">
    <source>
        <dbReference type="ARBA" id="ARBA00001974"/>
    </source>
</evidence>
<dbReference type="InterPro" id="IPR014729">
    <property type="entry name" value="Rossmann-like_a/b/a_fold"/>
</dbReference>
<dbReference type="GO" id="GO:0006950">
    <property type="term" value="P:response to stress"/>
    <property type="evidence" value="ECO:0007669"/>
    <property type="project" value="UniProtKB-ARBA"/>
</dbReference>
<dbReference type="PROSITE" id="PS00691">
    <property type="entry name" value="DNA_PHOTOLYASES_1_2"/>
    <property type="match status" value="1"/>
</dbReference>
<dbReference type="InterPro" id="IPR036155">
    <property type="entry name" value="Crypto/Photolyase_N_sf"/>
</dbReference>
<organism evidence="6">
    <name type="scientific">freshwater metagenome</name>
    <dbReference type="NCBI Taxonomy" id="449393"/>
    <lineage>
        <taxon>unclassified sequences</taxon>
        <taxon>metagenomes</taxon>
        <taxon>ecological metagenomes</taxon>
    </lineage>
</organism>
<dbReference type="InterPro" id="IPR002081">
    <property type="entry name" value="Cryptochrome/DNA_photolyase_1"/>
</dbReference>
<gene>
    <name evidence="6" type="ORF">UFOPK1433_00422</name>
</gene>
<evidence type="ECO:0000313" key="6">
    <source>
        <dbReference type="EMBL" id="CAB4539521.1"/>
    </source>
</evidence>
<evidence type="ECO:0000256" key="2">
    <source>
        <dbReference type="ARBA" id="ARBA00022630"/>
    </source>
</evidence>
<dbReference type="GO" id="GO:0071949">
    <property type="term" value="F:FAD binding"/>
    <property type="evidence" value="ECO:0007669"/>
    <property type="project" value="TreeGrafter"/>
</dbReference>
<dbReference type="GO" id="GO:0003677">
    <property type="term" value="F:DNA binding"/>
    <property type="evidence" value="ECO:0007669"/>
    <property type="project" value="TreeGrafter"/>
</dbReference>
<accession>A0A6J6BKE4</accession>
<keyword evidence="4" id="KW-0157">Chromophore</keyword>
<dbReference type="Pfam" id="PF03441">
    <property type="entry name" value="FAD_binding_7"/>
    <property type="match status" value="1"/>
</dbReference>
<dbReference type="InterPro" id="IPR006050">
    <property type="entry name" value="DNA_photolyase_N"/>
</dbReference>
<dbReference type="Gene3D" id="3.40.50.620">
    <property type="entry name" value="HUPs"/>
    <property type="match status" value="1"/>
</dbReference>
<dbReference type="PROSITE" id="PS51645">
    <property type="entry name" value="PHR_CRY_ALPHA_BETA"/>
    <property type="match status" value="1"/>
</dbReference>
<dbReference type="GO" id="GO:0003904">
    <property type="term" value="F:deoxyribodipyrimidine photo-lyase activity"/>
    <property type="evidence" value="ECO:0007669"/>
    <property type="project" value="TreeGrafter"/>
</dbReference>
<dbReference type="GO" id="GO:0006139">
    <property type="term" value="P:nucleobase-containing compound metabolic process"/>
    <property type="evidence" value="ECO:0007669"/>
    <property type="project" value="UniProtKB-ARBA"/>
</dbReference>
<name>A0A6J6BKE4_9ZZZZ</name>
<evidence type="ECO:0000256" key="3">
    <source>
        <dbReference type="ARBA" id="ARBA00022827"/>
    </source>
</evidence>
<reference evidence="6" key="1">
    <citation type="submission" date="2020-05" db="EMBL/GenBank/DDBJ databases">
        <authorList>
            <person name="Chiriac C."/>
            <person name="Salcher M."/>
            <person name="Ghai R."/>
            <person name="Kavagutti S V."/>
        </authorList>
    </citation>
    <scope>NUCLEOTIDE SEQUENCE</scope>
</reference>
<dbReference type="Pfam" id="PF00875">
    <property type="entry name" value="DNA_photolyase"/>
    <property type="match status" value="1"/>
</dbReference>
<dbReference type="PRINTS" id="PR00147">
    <property type="entry name" value="DNAPHOTLYASE"/>
</dbReference>
<dbReference type="InterPro" id="IPR036134">
    <property type="entry name" value="Crypto/Photolyase_FAD-like_sf"/>
</dbReference>
<dbReference type="InterPro" id="IPR005101">
    <property type="entry name" value="Cryptochr/Photolyase_FAD-bd"/>
</dbReference>
<dbReference type="GO" id="GO:0009416">
    <property type="term" value="P:response to light stimulus"/>
    <property type="evidence" value="ECO:0007669"/>
    <property type="project" value="TreeGrafter"/>
</dbReference>
<dbReference type="SUPFAM" id="SSF48173">
    <property type="entry name" value="Cryptochrome/photolyase FAD-binding domain"/>
    <property type="match status" value="1"/>
</dbReference>
<sequence>MANVFWFRRDLRLADHPALNSALESSDKVYLIATADVLGAKFSELSDLRKNSLRASWSALSGSLGGKLTVVESPSQLVKMAGDLRVSKVFASKVFDTMGVRELEAIGKDLRASGIELVTAGGNYAVEPGLVRKGDGTPYRVYTPFLNEWFKIDPGIPVKPFSRVAVADALPGAWDPKVELGSDIRAGESFALETLQKFLDHRVHEYSEKRNRPDVGGTSHLSHALSHGEIHPRTILASIPNGLGGDVFRKEIAWREFYADVLWHNPESHNDYLDAKYSQMQYNFDEDVLALWQKGLTGYPMVDAGLRQLRTTGWMHNRVRMIVASFLVKDLHFEWQHGAKWFEENLTDFDPASNSHGWQWTAGCGTDASPYYRVFNPVMQGLKFDPNGDYVRKFIPELRHLEGAAAHEPWNSPDGYRNGYPQQMVNHAAERIESLARLESLKNH</sequence>
<dbReference type="AlphaFoldDB" id="A0A6J6BKE4"/>
<dbReference type="Gene3D" id="1.25.40.80">
    <property type="match status" value="1"/>
</dbReference>
<keyword evidence="3" id="KW-0274">FAD</keyword>
<keyword evidence="2" id="KW-0285">Flavoprotein</keyword>
<dbReference type="PANTHER" id="PTHR11455:SF9">
    <property type="entry name" value="CRYPTOCHROME CIRCADIAN CLOCK 5 ISOFORM X1"/>
    <property type="match status" value="1"/>
</dbReference>
<protein>
    <submittedName>
        <fullName evidence="6">Unannotated protein</fullName>
    </submittedName>
</protein>